<evidence type="ECO:0000259" key="6">
    <source>
        <dbReference type="Pfam" id="PF04542"/>
    </source>
</evidence>
<dbReference type="SUPFAM" id="SSF88946">
    <property type="entry name" value="Sigma2 domain of RNA polymerase sigma factors"/>
    <property type="match status" value="1"/>
</dbReference>
<dbReference type="SUPFAM" id="SSF88659">
    <property type="entry name" value="Sigma3 and sigma4 domains of RNA polymerase sigma factors"/>
    <property type="match status" value="1"/>
</dbReference>
<sequence length="191" mass="20933">MPEYAEDTDAALLAKYAGGDQSAARMLAARHAPRALSVATRMLSDAAEAQDVTQEAMVKMFKIAPDWQADRAKLSTWLYRVVSNLCIDRLRARRGGTEPLDETNAPADPAPTAPQQIEAAQRAQLLHDAIERLPERQRLAITLRHIEELANPDIAAILETSVEAVESLLSRGRRALAAMLASNRTDLEPLT</sequence>
<dbReference type="InterPro" id="IPR036388">
    <property type="entry name" value="WH-like_DNA-bd_sf"/>
</dbReference>
<evidence type="ECO:0000259" key="7">
    <source>
        <dbReference type="Pfam" id="PF08281"/>
    </source>
</evidence>
<keyword evidence="4" id="KW-0238">DNA-binding</keyword>
<dbReference type="PANTHER" id="PTHR43133:SF8">
    <property type="entry name" value="RNA POLYMERASE SIGMA FACTOR HI_1459-RELATED"/>
    <property type="match status" value="1"/>
</dbReference>
<dbReference type="RefSeq" id="WP_097927914.1">
    <property type="nucleotide sequence ID" value="NZ_OCTN01000001.1"/>
</dbReference>
<dbReference type="InterPro" id="IPR007627">
    <property type="entry name" value="RNA_pol_sigma70_r2"/>
</dbReference>
<dbReference type="InterPro" id="IPR013325">
    <property type="entry name" value="RNA_pol_sigma_r2"/>
</dbReference>
<dbReference type="Gene3D" id="1.10.1740.10">
    <property type="match status" value="1"/>
</dbReference>
<proteinExistence type="inferred from homology"/>
<dbReference type="OrthoDB" id="9780326at2"/>
<evidence type="ECO:0000256" key="2">
    <source>
        <dbReference type="ARBA" id="ARBA00023015"/>
    </source>
</evidence>
<keyword evidence="9" id="KW-1185">Reference proteome</keyword>
<name>A0A2C9CMB0_9RHOB</name>
<dbReference type="Pfam" id="PF04542">
    <property type="entry name" value="Sigma70_r2"/>
    <property type="match status" value="1"/>
</dbReference>
<keyword evidence="2" id="KW-0805">Transcription regulation</keyword>
<gene>
    <name evidence="8" type="ORF">SAMN06273572_101167</name>
</gene>
<dbReference type="AlphaFoldDB" id="A0A2C9CMB0"/>
<evidence type="ECO:0000313" key="9">
    <source>
        <dbReference type="Proteomes" id="UP000220034"/>
    </source>
</evidence>
<dbReference type="GO" id="GO:0006352">
    <property type="term" value="P:DNA-templated transcription initiation"/>
    <property type="evidence" value="ECO:0007669"/>
    <property type="project" value="InterPro"/>
</dbReference>
<reference evidence="9" key="1">
    <citation type="submission" date="2017-09" db="EMBL/GenBank/DDBJ databases">
        <authorList>
            <person name="Varghese N."/>
            <person name="Submissions S."/>
        </authorList>
    </citation>
    <scope>NUCLEOTIDE SEQUENCE [LARGE SCALE GENOMIC DNA]</scope>
    <source>
        <strain evidence="9">C7</strain>
    </source>
</reference>
<evidence type="ECO:0000313" key="8">
    <source>
        <dbReference type="EMBL" id="SOH92325.1"/>
    </source>
</evidence>
<dbReference type="NCBIfam" id="TIGR02937">
    <property type="entry name" value="sigma70-ECF"/>
    <property type="match status" value="1"/>
</dbReference>
<organism evidence="8 9">
    <name type="scientific">Pontivivens marinum</name>
    <dbReference type="NCBI Taxonomy" id="1690039"/>
    <lineage>
        <taxon>Bacteria</taxon>
        <taxon>Pseudomonadati</taxon>
        <taxon>Pseudomonadota</taxon>
        <taxon>Alphaproteobacteria</taxon>
        <taxon>Rhodobacterales</taxon>
        <taxon>Paracoccaceae</taxon>
        <taxon>Pontivivens</taxon>
    </lineage>
</organism>
<dbReference type="Pfam" id="PF08281">
    <property type="entry name" value="Sigma70_r4_2"/>
    <property type="match status" value="1"/>
</dbReference>
<protein>
    <submittedName>
        <fullName evidence="8">RNA polymerase sigma-70 factor, ECF subfamily</fullName>
    </submittedName>
</protein>
<dbReference type="Proteomes" id="UP000220034">
    <property type="component" value="Unassembled WGS sequence"/>
</dbReference>
<dbReference type="InterPro" id="IPR039425">
    <property type="entry name" value="RNA_pol_sigma-70-like"/>
</dbReference>
<dbReference type="CDD" id="cd06171">
    <property type="entry name" value="Sigma70_r4"/>
    <property type="match status" value="1"/>
</dbReference>
<feature type="domain" description="RNA polymerase sigma-70 region 2" evidence="6">
    <location>
        <begin position="27"/>
        <end position="94"/>
    </location>
</feature>
<feature type="domain" description="RNA polymerase sigma factor 70 region 4 type 2" evidence="7">
    <location>
        <begin position="124"/>
        <end position="176"/>
    </location>
</feature>
<accession>A0A2C9CMB0</accession>
<dbReference type="InterPro" id="IPR014284">
    <property type="entry name" value="RNA_pol_sigma-70_dom"/>
</dbReference>
<evidence type="ECO:0000256" key="1">
    <source>
        <dbReference type="ARBA" id="ARBA00010641"/>
    </source>
</evidence>
<keyword evidence="5" id="KW-0804">Transcription</keyword>
<dbReference type="GO" id="GO:0016987">
    <property type="term" value="F:sigma factor activity"/>
    <property type="evidence" value="ECO:0007669"/>
    <property type="project" value="UniProtKB-KW"/>
</dbReference>
<dbReference type="Gene3D" id="1.10.10.10">
    <property type="entry name" value="Winged helix-like DNA-binding domain superfamily/Winged helix DNA-binding domain"/>
    <property type="match status" value="1"/>
</dbReference>
<evidence type="ECO:0000256" key="4">
    <source>
        <dbReference type="ARBA" id="ARBA00023125"/>
    </source>
</evidence>
<keyword evidence="3" id="KW-0731">Sigma factor</keyword>
<dbReference type="GO" id="GO:0003677">
    <property type="term" value="F:DNA binding"/>
    <property type="evidence" value="ECO:0007669"/>
    <property type="project" value="UniProtKB-KW"/>
</dbReference>
<evidence type="ECO:0000256" key="3">
    <source>
        <dbReference type="ARBA" id="ARBA00023082"/>
    </source>
</evidence>
<evidence type="ECO:0000256" key="5">
    <source>
        <dbReference type="ARBA" id="ARBA00023163"/>
    </source>
</evidence>
<dbReference type="InterPro" id="IPR013324">
    <property type="entry name" value="RNA_pol_sigma_r3/r4-like"/>
</dbReference>
<dbReference type="EMBL" id="OCTN01000001">
    <property type="protein sequence ID" value="SOH92325.1"/>
    <property type="molecule type" value="Genomic_DNA"/>
</dbReference>
<comment type="similarity">
    <text evidence="1">Belongs to the sigma-70 factor family. ECF subfamily.</text>
</comment>
<dbReference type="InterPro" id="IPR013249">
    <property type="entry name" value="RNA_pol_sigma70_r4_t2"/>
</dbReference>
<dbReference type="PANTHER" id="PTHR43133">
    <property type="entry name" value="RNA POLYMERASE ECF-TYPE SIGMA FACTO"/>
    <property type="match status" value="1"/>
</dbReference>